<dbReference type="STRING" id="145857.GA0070616_3126"/>
<evidence type="ECO:0000313" key="3">
    <source>
        <dbReference type="EMBL" id="SCL25550.1"/>
    </source>
</evidence>
<organism evidence="3 4">
    <name type="scientific">Micromonospora nigra</name>
    <dbReference type="NCBI Taxonomy" id="145857"/>
    <lineage>
        <taxon>Bacteria</taxon>
        <taxon>Bacillati</taxon>
        <taxon>Actinomycetota</taxon>
        <taxon>Actinomycetes</taxon>
        <taxon>Micromonosporales</taxon>
        <taxon>Micromonosporaceae</taxon>
        <taxon>Micromonospora</taxon>
    </lineage>
</organism>
<accession>A0A1C6S8B5</accession>
<keyword evidence="2" id="KW-0812">Transmembrane</keyword>
<evidence type="ECO:0000313" key="4">
    <source>
        <dbReference type="Proteomes" id="UP000199699"/>
    </source>
</evidence>
<feature type="transmembrane region" description="Helical" evidence="2">
    <location>
        <begin position="206"/>
        <end position="225"/>
    </location>
</feature>
<feature type="transmembrane region" description="Helical" evidence="2">
    <location>
        <begin position="174"/>
        <end position="194"/>
    </location>
</feature>
<gene>
    <name evidence="3" type="ORF">GA0070616_3126</name>
</gene>
<feature type="region of interest" description="Disordered" evidence="1">
    <location>
        <begin position="299"/>
        <end position="318"/>
    </location>
</feature>
<keyword evidence="2" id="KW-0472">Membrane</keyword>
<feature type="transmembrane region" description="Helical" evidence="2">
    <location>
        <begin position="50"/>
        <end position="71"/>
    </location>
</feature>
<dbReference type="Proteomes" id="UP000199699">
    <property type="component" value="Unassembled WGS sequence"/>
</dbReference>
<feature type="transmembrane region" description="Helical" evidence="2">
    <location>
        <begin position="83"/>
        <end position="101"/>
    </location>
</feature>
<proteinExistence type="predicted"/>
<protein>
    <submittedName>
        <fullName evidence="3">Uncharacterized protein</fullName>
    </submittedName>
</protein>
<evidence type="ECO:0000256" key="1">
    <source>
        <dbReference type="SAM" id="MobiDB-lite"/>
    </source>
</evidence>
<dbReference type="EMBL" id="FMHT01000003">
    <property type="protein sequence ID" value="SCL25550.1"/>
    <property type="molecule type" value="Genomic_DNA"/>
</dbReference>
<reference evidence="3 4" key="1">
    <citation type="submission" date="2016-06" db="EMBL/GenBank/DDBJ databases">
        <authorList>
            <person name="Kjaerup R.B."/>
            <person name="Dalgaard T.S."/>
            <person name="Juul-Madsen H.R."/>
        </authorList>
    </citation>
    <scope>NUCLEOTIDE SEQUENCE [LARGE SCALE GENOMIC DNA]</scope>
    <source>
        <strain evidence="3 4">DSM 43818</strain>
    </source>
</reference>
<feature type="transmembrane region" description="Helical" evidence="2">
    <location>
        <begin position="6"/>
        <end position="29"/>
    </location>
</feature>
<name>A0A1C6S8B5_9ACTN</name>
<keyword evidence="4" id="KW-1185">Reference proteome</keyword>
<evidence type="ECO:0000256" key="2">
    <source>
        <dbReference type="SAM" id="Phobius"/>
    </source>
</evidence>
<keyword evidence="2" id="KW-1133">Transmembrane helix</keyword>
<sequence>MVIRYLTISTMAAVLVMVLLGVAELARWLARLPVLVRLERRWHGIPQDRWVSAAAIPLATVVAQIPVSYGINLVSDAGGERGAQGVFWILVGVGLAGWYLSRYAAGSYHRLTPKARYRTVVARAEAILTDSKQPDLRSRAAVRTELLRVNRVGCRLATFDDGGWRAALGRERRWLVMVTALALVPPVSLVAFCFHQMATGVPAGRLAPGLVIGGGTAACLLLATASRRYRIRTERQELGRELTRGTGDLLRVLVDPATRTPVPAEVLDEIGAALRRTFGWHPRPVARRPRVEGTAMQIRDHRGHQRPQAARCGRRHLV</sequence>
<dbReference type="AlphaFoldDB" id="A0A1C6S8B5"/>